<evidence type="ECO:0000259" key="9">
    <source>
        <dbReference type="PROSITE" id="PS51698"/>
    </source>
</evidence>
<dbReference type="eggNOG" id="ENOG502QQ1P">
    <property type="taxonomic scope" value="Eukaryota"/>
</dbReference>
<dbReference type="Gene3D" id="3.30.40.10">
    <property type="entry name" value="Zinc/RING finger domain, C3HC4 (zinc finger)"/>
    <property type="match status" value="1"/>
</dbReference>
<dbReference type="SMART" id="SM00504">
    <property type="entry name" value="Ubox"/>
    <property type="match status" value="1"/>
</dbReference>
<dbReference type="CDD" id="cd01989">
    <property type="entry name" value="USP_STK_Ubox_N"/>
    <property type="match status" value="1"/>
</dbReference>
<dbReference type="GO" id="GO:0061630">
    <property type="term" value="F:ubiquitin protein ligase activity"/>
    <property type="evidence" value="ECO:0007669"/>
    <property type="project" value="UniProtKB-EC"/>
</dbReference>
<evidence type="ECO:0000259" key="8">
    <source>
        <dbReference type="PROSITE" id="PS50011"/>
    </source>
</evidence>
<dbReference type="InterPro" id="IPR013083">
    <property type="entry name" value="Znf_RING/FYVE/PHD"/>
</dbReference>
<dbReference type="InterPro" id="IPR008271">
    <property type="entry name" value="Ser/Thr_kinase_AS"/>
</dbReference>
<dbReference type="EC" id="2.3.2.27" evidence="4"/>
<dbReference type="InterPro" id="IPR003613">
    <property type="entry name" value="Ubox_domain"/>
</dbReference>
<sequence>MICTIVESSRQNNSSLRAFACPCLDLGTACPGNFFNWVLKLEFLMAATNDDTVYVAVGKDVAESKLTLSWVLENFHSKKVCVLHVHQPAKSIPLIGVNFPASRLEQHELREFQEFERNIMHKILDDYLLICRQAEIHAKKMYIEMADIGKGIIELIYQHDIKKLVMGAAADKHYSEGMTDLRSNKAKYIQQRVPHSCQVWYIWGSHLILTREGESSCSSSESFGDSASPSEERAEGNGLELELCEVLQSEEDSLSAMQALIEVEKHKREAFEESLRRVEAEKTSIKTICRVISFGLKALESLYNRELKRRKNSEEALAKEKEGHRRMKNLLEEAQLIAKDQNLLYQVQVAGLDHKIKELQVKRDSVQKLAEELANKQVEDTSCSQMHQFLSVFSLSEIQEATRNFDFSLKIGEGRMRHPNLVTLIGACSEVCALIHEYVPNGNLEDQISCKHNSPPLPWQARIRIATELCSALIFLHSSNPYSIVHGDLKPGNILLDANLACKVGDFGICRALPRDVTLCHQTDPKGSFLYLDPHFLTTGELTPKEISPWHRNVIDAGNLQSFLDSLAGDWPFVQAKQLPRLALKCCDINRSSRSDLASEVWRVLEPMRAYCGASPSIHCGDQENQKPPSYFFCPILQEVMQDPKVAADGFTYEAEALTGWLESGHNTSPTTNLELEHFNLISNHSLRSAIQEWQQFRYP</sequence>
<evidence type="ECO:0000256" key="4">
    <source>
        <dbReference type="ARBA" id="ARBA00012483"/>
    </source>
</evidence>
<feature type="domain" description="Protein kinase" evidence="8">
    <location>
        <begin position="344"/>
        <end position="633"/>
    </location>
</feature>
<dbReference type="InterPro" id="IPR014729">
    <property type="entry name" value="Rossmann-like_a/b/a_fold"/>
</dbReference>
<dbReference type="GO" id="GO:0005524">
    <property type="term" value="F:ATP binding"/>
    <property type="evidence" value="ECO:0007669"/>
    <property type="project" value="InterPro"/>
</dbReference>
<organism evidence="10 11">
    <name type="scientific">Ricinus communis</name>
    <name type="common">Castor bean</name>
    <dbReference type="NCBI Taxonomy" id="3988"/>
    <lineage>
        <taxon>Eukaryota</taxon>
        <taxon>Viridiplantae</taxon>
        <taxon>Streptophyta</taxon>
        <taxon>Embryophyta</taxon>
        <taxon>Tracheophyta</taxon>
        <taxon>Spermatophyta</taxon>
        <taxon>Magnoliopsida</taxon>
        <taxon>eudicotyledons</taxon>
        <taxon>Gunneridae</taxon>
        <taxon>Pentapetalae</taxon>
        <taxon>rosids</taxon>
        <taxon>fabids</taxon>
        <taxon>Malpighiales</taxon>
        <taxon>Euphorbiaceae</taxon>
        <taxon>Acalyphoideae</taxon>
        <taxon>Acalypheae</taxon>
        <taxon>Ricinus</taxon>
    </lineage>
</organism>
<protein>
    <recommendedName>
        <fullName evidence="4">RING-type E3 ubiquitin transferase</fullName>
        <ecNumber evidence="4">2.3.2.27</ecNumber>
    </recommendedName>
</protein>
<dbReference type="InterPro" id="IPR011009">
    <property type="entry name" value="Kinase-like_dom_sf"/>
</dbReference>
<keyword evidence="5" id="KW-0808">Transferase</keyword>
<accession>B9SX07</accession>
<name>B9SX07_RICCO</name>
<dbReference type="EMBL" id="EQ974214">
    <property type="protein sequence ID" value="EEF31858.1"/>
    <property type="molecule type" value="Genomic_DNA"/>
</dbReference>
<reference evidence="11" key="1">
    <citation type="journal article" date="2010" name="Nat. Biotechnol.">
        <title>Draft genome sequence of the oilseed species Ricinus communis.</title>
        <authorList>
            <person name="Chan A.P."/>
            <person name="Crabtree J."/>
            <person name="Zhao Q."/>
            <person name="Lorenzi H."/>
            <person name="Orvis J."/>
            <person name="Puiu D."/>
            <person name="Melake-Berhan A."/>
            <person name="Jones K.M."/>
            <person name="Redman J."/>
            <person name="Chen G."/>
            <person name="Cahoon E.B."/>
            <person name="Gedil M."/>
            <person name="Stanke M."/>
            <person name="Haas B.J."/>
            <person name="Wortman J.R."/>
            <person name="Fraser-Liggett C.M."/>
            <person name="Ravel J."/>
            <person name="Rabinowicz P.D."/>
        </authorList>
    </citation>
    <scope>NUCLEOTIDE SEQUENCE [LARGE SCALE GENOMIC DNA]</scope>
    <source>
        <strain evidence="11">cv. Hale</strain>
    </source>
</reference>
<dbReference type="SUPFAM" id="SSF56112">
    <property type="entry name" value="Protein kinase-like (PK-like)"/>
    <property type="match status" value="1"/>
</dbReference>
<evidence type="ECO:0000256" key="6">
    <source>
        <dbReference type="ARBA" id="ARBA00022786"/>
    </source>
</evidence>
<keyword evidence="11" id="KW-1185">Reference proteome</keyword>
<evidence type="ECO:0000313" key="10">
    <source>
        <dbReference type="EMBL" id="EEF31858.1"/>
    </source>
</evidence>
<dbReference type="GO" id="GO:0016567">
    <property type="term" value="P:protein ubiquitination"/>
    <property type="evidence" value="ECO:0007669"/>
    <property type="project" value="UniProtKB-UniPathway"/>
</dbReference>
<dbReference type="PANTHER" id="PTHR45647:SF52">
    <property type="entry name" value="PROTEIN KINASE DOMAIN-CONTAINING PROTEIN"/>
    <property type="match status" value="1"/>
</dbReference>
<proteinExistence type="predicted"/>
<dbReference type="Pfam" id="PF04564">
    <property type="entry name" value="U-box"/>
    <property type="match status" value="1"/>
</dbReference>
<keyword evidence="7" id="KW-0175">Coiled coil</keyword>
<feature type="coiled-coil region" evidence="7">
    <location>
        <begin position="261"/>
        <end position="324"/>
    </location>
</feature>
<dbReference type="InterPro" id="IPR051348">
    <property type="entry name" value="U-box_ubiquitin_ligases"/>
</dbReference>
<dbReference type="PANTHER" id="PTHR45647">
    <property type="entry name" value="OS02G0152300 PROTEIN"/>
    <property type="match status" value="1"/>
</dbReference>
<keyword evidence="10" id="KW-0675">Receptor</keyword>
<evidence type="ECO:0000256" key="1">
    <source>
        <dbReference type="ARBA" id="ARBA00000900"/>
    </source>
</evidence>
<evidence type="ECO:0000256" key="3">
    <source>
        <dbReference type="ARBA" id="ARBA00004906"/>
    </source>
</evidence>
<comment type="catalytic activity">
    <reaction evidence="1">
        <text>S-ubiquitinyl-[E2 ubiquitin-conjugating enzyme]-L-cysteine + [acceptor protein]-L-lysine = [E2 ubiquitin-conjugating enzyme]-L-cysteine + N(6)-ubiquitinyl-[acceptor protein]-L-lysine.</text>
        <dbReference type="EC" id="2.3.2.27"/>
    </reaction>
</comment>
<dbReference type="CDD" id="cd16655">
    <property type="entry name" value="RING-Ubox_WDSUB1-like"/>
    <property type="match status" value="1"/>
</dbReference>
<dbReference type="PROSITE" id="PS50011">
    <property type="entry name" value="PROTEIN_KINASE_DOM"/>
    <property type="match status" value="1"/>
</dbReference>
<evidence type="ECO:0000256" key="2">
    <source>
        <dbReference type="ARBA" id="ARBA00003861"/>
    </source>
</evidence>
<dbReference type="Gene3D" id="3.40.50.620">
    <property type="entry name" value="HUPs"/>
    <property type="match status" value="1"/>
</dbReference>
<dbReference type="Proteomes" id="UP000008311">
    <property type="component" value="Unassembled WGS sequence"/>
</dbReference>
<dbReference type="PROSITE" id="PS51698">
    <property type="entry name" value="U_BOX"/>
    <property type="match status" value="1"/>
</dbReference>
<dbReference type="Gene3D" id="1.10.510.10">
    <property type="entry name" value="Transferase(Phosphotransferase) domain 1"/>
    <property type="match status" value="1"/>
</dbReference>
<evidence type="ECO:0000313" key="11">
    <source>
        <dbReference type="Proteomes" id="UP000008311"/>
    </source>
</evidence>
<dbReference type="AlphaFoldDB" id="B9SX07"/>
<gene>
    <name evidence="10" type="ORF">RCOM_1259000</name>
</gene>
<keyword evidence="10" id="KW-0418">Kinase</keyword>
<dbReference type="GO" id="GO:0004672">
    <property type="term" value="F:protein kinase activity"/>
    <property type="evidence" value="ECO:0007669"/>
    <property type="project" value="InterPro"/>
</dbReference>
<dbReference type="PROSITE" id="PS00108">
    <property type="entry name" value="PROTEIN_KINASE_ST"/>
    <property type="match status" value="1"/>
</dbReference>
<feature type="domain" description="U-box" evidence="9">
    <location>
        <begin position="627"/>
        <end position="700"/>
    </location>
</feature>
<evidence type="ECO:0000256" key="5">
    <source>
        <dbReference type="ARBA" id="ARBA00022679"/>
    </source>
</evidence>
<comment type="pathway">
    <text evidence="3">Protein modification; protein ubiquitination.</text>
</comment>
<dbReference type="InParanoid" id="B9SX07"/>
<dbReference type="UniPathway" id="UPA00143"/>
<keyword evidence="6" id="KW-0833">Ubl conjugation pathway</keyword>
<dbReference type="SUPFAM" id="SSF57850">
    <property type="entry name" value="RING/U-box"/>
    <property type="match status" value="1"/>
</dbReference>
<dbReference type="SMART" id="SM00220">
    <property type="entry name" value="S_TKc"/>
    <property type="match status" value="1"/>
</dbReference>
<evidence type="ECO:0000256" key="7">
    <source>
        <dbReference type="SAM" id="Coils"/>
    </source>
</evidence>
<dbReference type="Pfam" id="PF00069">
    <property type="entry name" value="Pkinase"/>
    <property type="match status" value="1"/>
</dbReference>
<comment type="function">
    <text evidence="2">Functions as an E3 ubiquitin ligase.</text>
</comment>
<dbReference type="FunCoup" id="B9SX07">
    <property type="interactions" value="879"/>
</dbReference>
<dbReference type="InterPro" id="IPR000719">
    <property type="entry name" value="Prot_kinase_dom"/>
</dbReference>